<dbReference type="Pfam" id="PF08876">
    <property type="entry name" value="DUF1836"/>
    <property type="match status" value="1"/>
</dbReference>
<gene>
    <name evidence="2" type="ORF">DBY38_08710</name>
</gene>
<reference evidence="2 3" key="1">
    <citation type="submission" date="2018-03" db="EMBL/GenBank/DDBJ databases">
        <title>The uncultured portion of the human microbiome is neutrally assembled.</title>
        <authorList>
            <person name="Jeraldo P."/>
            <person name="Boardman L."/>
            <person name="White B.A."/>
            <person name="Nelson H."/>
            <person name="Goldenfeld N."/>
            <person name="Chia N."/>
        </authorList>
    </citation>
    <scope>NUCLEOTIDE SEQUENCE [LARGE SCALE GENOMIC DNA]</scope>
    <source>
        <strain evidence="2">CIM:MAG 903</strain>
    </source>
</reference>
<sequence>MLQGGDNMNKELLSILDEIKNNKTIEIQDIPKLDLYMDQVITLFDNILDQGEKSDKNKHLTKTMINNYAKDKLLPPIHNKKYSMNHIILLILIYNLKQGIPINSIKNVLSTLIENNDEKELTDLYSKYLEKSKGNLEKFLENEKSQIENLKDENEELILHILSLINLSNLYRNLAEEIVEKYFE</sequence>
<proteinExistence type="predicted"/>
<keyword evidence="1" id="KW-0175">Coiled coil</keyword>
<dbReference type="OrthoDB" id="3191472at2"/>
<feature type="coiled-coil region" evidence="1">
    <location>
        <begin position="133"/>
        <end position="167"/>
    </location>
</feature>
<dbReference type="AlphaFoldDB" id="A0A316M313"/>
<name>A0A316M313_9CLOT</name>
<dbReference type="EMBL" id="QAMZ01000043">
    <property type="protein sequence ID" value="PWL52947.1"/>
    <property type="molecule type" value="Genomic_DNA"/>
</dbReference>
<dbReference type="PANTHER" id="PTHR40056:SF1">
    <property type="entry name" value="DUF1836 DOMAIN-CONTAINING PROTEIN"/>
    <property type="match status" value="1"/>
</dbReference>
<evidence type="ECO:0000256" key="1">
    <source>
        <dbReference type="SAM" id="Coils"/>
    </source>
</evidence>
<organism evidence="2 3">
    <name type="scientific">Clostridium cadaveris</name>
    <dbReference type="NCBI Taxonomy" id="1529"/>
    <lineage>
        <taxon>Bacteria</taxon>
        <taxon>Bacillati</taxon>
        <taxon>Bacillota</taxon>
        <taxon>Clostridia</taxon>
        <taxon>Eubacteriales</taxon>
        <taxon>Clostridiaceae</taxon>
        <taxon>Clostridium</taxon>
    </lineage>
</organism>
<protein>
    <submittedName>
        <fullName evidence="2">DUF1836 domain-containing protein</fullName>
    </submittedName>
</protein>
<evidence type="ECO:0000313" key="3">
    <source>
        <dbReference type="Proteomes" id="UP000246114"/>
    </source>
</evidence>
<accession>A0A316M313</accession>
<comment type="caution">
    <text evidence="2">The sequence shown here is derived from an EMBL/GenBank/DDBJ whole genome shotgun (WGS) entry which is preliminary data.</text>
</comment>
<evidence type="ECO:0000313" key="2">
    <source>
        <dbReference type="EMBL" id="PWL52947.1"/>
    </source>
</evidence>
<dbReference type="InterPro" id="IPR014975">
    <property type="entry name" value="DUF1836"/>
</dbReference>
<dbReference type="PANTHER" id="PTHR40056">
    <property type="entry name" value="HYPOTHETICAL CYTOSOLIC PROTEIN"/>
    <property type="match status" value="1"/>
</dbReference>
<dbReference type="Proteomes" id="UP000246114">
    <property type="component" value="Unassembled WGS sequence"/>
</dbReference>